<keyword evidence="1" id="KW-1133">Transmembrane helix</keyword>
<accession>A0A3B7R5V7</accession>
<keyword evidence="1" id="KW-0812">Transmembrane</keyword>
<protein>
    <recommendedName>
        <fullName evidence="4">Glycosyltransferase RgtA/B/C/D-like domain-containing protein</fullName>
    </recommendedName>
</protein>
<dbReference type="Proteomes" id="UP000262802">
    <property type="component" value="Chromosome"/>
</dbReference>
<feature type="transmembrane region" description="Helical" evidence="1">
    <location>
        <begin position="160"/>
        <end position="187"/>
    </location>
</feature>
<dbReference type="KEGG" id="hyh:D3Y59_05670"/>
<keyword evidence="1" id="KW-0472">Membrane</keyword>
<evidence type="ECO:0008006" key="4">
    <source>
        <dbReference type="Google" id="ProtNLM"/>
    </source>
</evidence>
<feature type="transmembrane region" description="Helical" evidence="1">
    <location>
        <begin position="357"/>
        <end position="377"/>
    </location>
</feature>
<dbReference type="AlphaFoldDB" id="A0A3B7R5V7"/>
<gene>
    <name evidence="2" type="ORF">D3Y59_05670</name>
</gene>
<feature type="transmembrane region" description="Helical" evidence="1">
    <location>
        <begin position="135"/>
        <end position="153"/>
    </location>
</feature>
<feature type="transmembrane region" description="Helical" evidence="1">
    <location>
        <begin position="306"/>
        <end position="326"/>
    </location>
</feature>
<reference evidence="2 3" key="1">
    <citation type="submission" date="2018-09" db="EMBL/GenBank/DDBJ databases">
        <title>Hymenobacter medium sp. nov., isolated from R2A medium.</title>
        <authorList>
            <person name="Yingchao G."/>
        </authorList>
    </citation>
    <scope>NUCLEOTIDE SEQUENCE [LARGE SCALE GENOMIC DNA]</scope>
    <source>
        <strain evidence="3">sh-6</strain>
    </source>
</reference>
<feature type="transmembrane region" description="Helical" evidence="1">
    <location>
        <begin position="389"/>
        <end position="406"/>
    </location>
</feature>
<proteinExistence type="predicted"/>
<evidence type="ECO:0000313" key="3">
    <source>
        <dbReference type="Proteomes" id="UP000262802"/>
    </source>
</evidence>
<feature type="transmembrane region" description="Helical" evidence="1">
    <location>
        <begin position="52"/>
        <end position="70"/>
    </location>
</feature>
<feature type="transmembrane region" description="Helical" evidence="1">
    <location>
        <begin position="199"/>
        <end position="220"/>
    </location>
</feature>
<dbReference type="RefSeq" id="WP_119444170.1">
    <property type="nucleotide sequence ID" value="NZ_CP032317.1"/>
</dbReference>
<dbReference type="EMBL" id="CP032317">
    <property type="protein sequence ID" value="AYA36589.1"/>
    <property type="molecule type" value="Genomic_DNA"/>
</dbReference>
<feature type="transmembrane region" description="Helical" evidence="1">
    <location>
        <begin position="12"/>
        <end position="31"/>
    </location>
</feature>
<evidence type="ECO:0000256" key="1">
    <source>
        <dbReference type="SAM" id="Phobius"/>
    </source>
</evidence>
<dbReference type="OrthoDB" id="878475at2"/>
<organism evidence="2 3">
    <name type="scientific">Hymenobacter oligotrophus</name>
    <dbReference type="NCBI Taxonomy" id="2319843"/>
    <lineage>
        <taxon>Bacteria</taxon>
        <taxon>Pseudomonadati</taxon>
        <taxon>Bacteroidota</taxon>
        <taxon>Cytophagia</taxon>
        <taxon>Cytophagales</taxon>
        <taxon>Hymenobacteraceae</taxon>
        <taxon>Hymenobacter</taxon>
    </lineage>
</organism>
<feature type="transmembrane region" description="Helical" evidence="1">
    <location>
        <begin position="332"/>
        <end position="350"/>
    </location>
</feature>
<feature type="transmembrane region" description="Helical" evidence="1">
    <location>
        <begin position="76"/>
        <end position="98"/>
    </location>
</feature>
<name>A0A3B7R5V7_9BACT</name>
<sequence length="539" mass="58836">MNHEARASWLRIWGLPLGLLLLVALGPGCYYETNDDFVITLLLRGRTAAAPVANLHLYFHGWAWLLAALYQHWPAVPWYGLLLYALLYLSLVLLTAVLEALLRPHLGGRARTATLAGFLLLAGLEHAMWFNYVRVPLLLAGGAVLFAAQRVGGSRRSGGVLLLGAALFALAWAIRPSAAVLGLVVVAPAAAGLAGWRRGWLAVALAAGVALAGGGVLHLGRSPEAARYRQLDVLKSNVNDYQLYAPRPRTAPDSLGVRAVEQWVLGDSTLVNEALFARAFQLDPNFLRRTAPAKLQAAATQLLRNYFPLLLLHAWLAWVALAAWPLQKRRGWWVYVLGAGLLLIGLGVVLKLPPRLAGPLLTLLAVGHAAVVLQAPLPWPPRRHLGRRLGLGIALLVAGLYGYKVLHRSRVLAAEQARHTQQLTLLQQQLRGRPLVAVGLEEQFKSLSPFGQYVAEGGAPWLLLVGWNTLDPSQPRLRQQLTGTRSQPEALRRLAQRPEALLYLPPSGEAKAFGRYYLQHWVGVSWPSGRVVSLSPIHP</sequence>
<keyword evidence="3" id="KW-1185">Reference proteome</keyword>
<evidence type="ECO:0000313" key="2">
    <source>
        <dbReference type="EMBL" id="AYA36589.1"/>
    </source>
</evidence>